<name>A0A9P6H734_9AGAM</name>
<keyword evidence="2" id="KW-1185">Reference proteome</keyword>
<dbReference type="EMBL" id="WIUZ02000015">
    <property type="protein sequence ID" value="KAF9780880.1"/>
    <property type="molecule type" value="Genomic_DNA"/>
</dbReference>
<comment type="caution">
    <text evidence="1">The sequence shown here is derived from an EMBL/GenBank/DDBJ whole genome shotgun (WGS) entry which is preliminary data.</text>
</comment>
<evidence type="ECO:0000313" key="1">
    <source>
        <dbReference type="EMBL" id="KAF9780880.1"/>
    </source>
</evidence>
<sequence length="263" mass="29460">MPPLLPPEILDLIANCLHDDTSALKACCLVSKSWISRTRRHLFAQLTLSSRWVDAFPDPTNSPGHHTRTLRIHYKDDIIAASTVAPTLVRHFCNIEELRIVLEGRKRVSLVQLHGLSPTLKYLHLSYVPSPLSEVLDLICSFPLLEDLWLDISPIWRGGNERYFHFTSPKLTGSLHLRGQNCFAMRGLLDFPNGLRFAEIAASCSAEDAKLLVELIARCSDTLESLSVRYYSSGAFPFVHVVGKPLTLLIASTRFSGVLLLFL</sequence>
<protein>
    <recommendedName>
        <fullName evidence="3">F-box domain-containing protein</fullName>
    </recommendedName>
</protein>
<reference evidence="1" key="1">
    <citation type="journal article" date="2020" name="Nat. Commun.">
        <title>Large-scale genome sequencing of mycorrhizal fungi provides insights into the early evolution of symbiotic traits.</title>
        <authorList>
            <person name="Miyauchi S."/>
            <person name="Kiss E."/>
            <person name="Kuo A."/>
            <person name="Drula E."/>
            <person name="Kohler A."/>
            <person name="Sanchez-Garcia M."/>
            <person name="Morin E."/>
            <person name="Andreopoulos B."/>
            <person name="Barry K.W."/>
            <person name="Bonito G."/>
            <person name="Buee M."/>
            <person name="Carver A."/>
            <person name="Chen C."/>
            <person name="Cichocki N."/>
            <person name="Clum A."/>
            <person name="Culley D."/>
            <person name="Crous P.W."/>
            <person name="Fauchery L."/>
            <person name="Girlanda M."/>
            <person name="Hayes R.D."/>
            <person name="Keri Z."/>
            <person name="LaButti K."/>
            <person name="Lipzen A."/>
            <person name="Lombard V."/>
            <person name="Magnuson J."/>
            <person name="Maillard F."/>
            <person name="Murat C."/>
            <person name="Nolan M."/>
            <person name="Ohm R.A."/>
            <person name="Pangilinan J."/>
            <person name="Pereira M.F."/>
            <person name="Perotto S."/>
            <person name="Peter M."/>
            <person name="Pfister S."/>
            <person name="Riley R."/>
            <person name="Sitrit Y."/>
            <person name="Stielow J.B."/>
            <person name="Szollosi G."/>
            <person name="Zifcakova L."/>
            <person name="Stursova M."/>
            <person name="Spatafora J.W."/>
            <person name="Tedersoo L."/>
            <person name="Vaario L.M."/>
            <person name="Yamada A."/>
            <person name="Yan M."/>
            <person name="Wang P."/>
            <person name="Xu J."/>
            <person name="Bruns T."/>
            <person name="Baldrian P."/>
            <person name="Vilgalys R."/>
            <person name="Dunand C."/>
            <person name="Henrissat B."/>
            <person name="Grigoriev I.V."/>
            <person name="Hibbett D."/>
            <person name="Nagy L.G."/>
            <person name="Martin F.M."/>
        </authorList>
    </citation>
    <scope>NUCLEOTIDE SEQUENCE</scope>
    <source>
        <strain evidence="1">UH-Tt-Lm1</strain>
    </source>
</reference>
<dbReference type="AlphaFoldDB" id="A0A9P6H734"/>
<dbReference type="Proteomes" id="UP000736335">
    <property type="component" value="Unassembled WGS sequence"/>
</dbReference>
<dbReference type="OrthoDB" id="2788229at2759"/>
<accession>A0A9P6H734</accession>
<proteinExistence type="predicted"/>
<reference evidence="1" key="2">
    <citation type="submission" date="2020-11" db="EMBL/GenBank/DDBJ databases">
        <authorList>
            <consortium name="DOE Joint Genome Institute"/>
            <person name="Kuo A."/>
            <person name="Miyauchi S."/>
            <person name="Kiss E."/>
            <person name="Drula E."/>
            <person name="Kohler A."/>
            <person name="Sanchez-Garcia M."/>
            <person name="Andreopoulos B."/>
            <person name="Barry K.W."/>
            <person name="Bonito G."/>
            <person name="Buee M."/>
            <person name="Carver A."/>
            <person name="Chen C."/>
            <person name="Cichocki N."/>
            <person name="Clum A."/>
            <person name="Culley D."/>
            <person name="Crous P.W."/>
            <person name="Fauchery L."/>
            <person name="Girlanda M."/>
            <person name="Hayes R."/>
            <person name="Keri Z."/>
            <person name="Labutti K."/>
            <person name="Lipzen A."/>
            <person name="Lombard V."/>
            <person name="Magnuson J."/>
            <person name="Maillard F."/>
            <person name="Morin E."/>
            <person name="Murat C."/>
            <person name="Nolan M."/>
            <person name="Ohm R."/>
            <person name="Pangilinan J."/>
            <person name="Pereira M."/>
            <person name="Perotto S."/>
            <person name="Peter M."/>
            <person name="Riley R."/>
            <person name="Sitrit Y."/>
            <person name="Stielow B."/>
            <person name="Szollosi G."/>
            <person name="Zifcakova L."/>
            <person name="Stursova M."/>
            <person name="Spatafora J.W."/>
            <person name="Tedersoo L."/>
            <person name="Vaario L.-M."/>
            <person name="Yamada A."/>
            <person name="Yan M."/>
            <person name="Wang P."/>
            <person name="Xu J."/>
            <person name="Bruns T."/>
            <person name="Baldrian P."/>
            <person name="Vilgalys R."/>
            <person name="Henrissat B."/>
            <person name="Grigoriev I.V."/>
            <person name="Hibbett D."/>
            <person name="Nagy L.G."/>
            <person name="Martin F.M."/>
        </authorList>
    </citation>
    <scope>NUCLEOTIDE SEQUENCE</scope>
    <source>
        <strain evidence="1">UH-Tt-Lm1</strain>
    </source>
</reference>
<organism evidence="1 2">
    <name type="scientific">Thelephora terrestris</name>
    <dbReference type="NCBI Taxonomy" id="56493"/>
    <lineage>
        <taxon>Eukaryota</taxon>
        <taxon>Fungi</taxon>
        <taxon>Dikarya</taxon>
        <taxon>Basidiomycota</taxon>
        <taxon>Agaricomycotina</taxon>
        <taxon>Agaricomycetes</taxon>
        <taxon>Thelephorales</taxon>
        <taxon>Thelephoraceae</taxon>
        <taxon>Thelephora</taxon>
    </lineage>
</organism>
<evidence type="ECO:0008006" key="3">
    <source>
        <dbReference type="Google" id="ProtNLM"/>
    </source>
</evidence>
<evidence type="ECO:0000313" key="2">
    <source>
        <dbReference type="Proteomes" id="UP000736335"/>
    </source>
</evidence>
<gene>
    <name evidence="1" type="ORF">BJ322DRAFT_1082205</name>
</gene>